<organism evidence="1 2">
    <name type="scientific">Helicobacter colisuis</name>
    <dbReference type="NCBI Taxonomy" id="2949739"/>
    <lineage>
        <taxon>Bacteria</taxon>
        <taxon>Pseudomonadati</taxon>
        <taxon>Campylobacterota</taxon>
        <taxon>Epsilonproteobacteria</taxon>
        <taxon>Campylobacterales</taxon>
        <taxon>Helicobacteraceae</taxon>
        <taxon>Helicobacter</taxon>
    </lineage>
</organism>
<comment type="caution">
    <text evidence="1">The sequence shown here is derived from an EMBL/GenBank/DDBJ whole genome shotgun (WGS) entry which is preliminary data.</text>
</comment>
<gene>
    <name evidence="1" type="ORF">NCR95_05465</name>
</gene>
<dbReference type="EMBL" id="JAMOKX010000004">
    <property type="protein sequence ID" value="MCL9819614.1"/>
    <property type="molecule type" value="Genomic_DNA"/>
</dbReference>
<name>A0ABT0TUY8_9HELI</name>
<protein>
    <recommendedName>
        <fullName evidence="3">Lipoprotein</fullName>
    </recommendedName>
</protein>
<proteinExistence type="predicted"/>
<keyword evidence="2" id="KW-1185">Reference proteome</keyword>
<dbReference type="Proteomes" id="UP001057522">
    <property type="component" value="Unassembled WGS sequence"/>
</dbReference>
<evidence type="ECO:0000313" key="1">
    <source>
        <dbReference type="EMBL" id="MCL9819614.1"/>
    </source>
</evidence>
<dbReference type="PROSITE" id="PS51257">
    <property type="entry name" value="PROKAR_LIPOPROTEIN"/>
    <property type="match status" value="1"/>
</dbReference>
<evidence type="ECO:0008006" key="3">
    <source>
        <dbReference type="Google" id="ProtNLM"/>
    </source>
</evidence>
<sequence>MKHWIILLSLILFFGCERGDSKKDNPSKNNSPKIIQKKLENSLSKEDDNHTKNLIKSKLKKHLEELNLQLRQKNLDNLQYNQGTKEHIRHFESLYNRQDLPKQRDSAKQTPNEILKKAYEIQNQQLEKLQQKNDEIW</sequence>
<evidence type="ECO:0000313" key="2">
    <source>
        <dbReference type="Proteomes" id="UP001057522"/>
    </source>
</evidence>
<accession>A0ABT0TUY8</accession>
<reference evidence="1" key="1">
    <citation type="submission" date="2022-06" db="EMBL/GenBank/DDBJ databases">
        <title>Helicobacter colisuis sp. nov.</title>
        <authorList>
            <person name="Papic B."/>
            <person name="Gruntar I."/>
        </authorList>
    </citation>
    <scope>NUCLEOTIDE SEQUENCE</scope>
    <source>
        <strain evidence="1">11154-15</strain>
    </source>
</reference>
<dbReference type="RefSeq" id="WP_112057200.1">
    <property type="nucleotide sequence ID" value="NZ_JAMOKW010000005.1"/>
</dbReference>